<accession>A0AAD4KY94</accession>
<sequence length="336" mass="38380">MSAAPPYSEVPERVRSILENYSQPQELKAERLLQFASVQPRNEDKEGDTETINRVTITHHFVEVPGDHETVRFHYVEAGSGEVVVFLHGIPDSWYLWHHSVAALSSNYRCIAFDLKGYGQSEKKPGDYRHEGVADQMYAAFDKIGITASRFNIVAHDRGTVQADYIAAKHPEAVLRYGRGEQHLYHFNPLLAPQEKIFRDAPWTGVMEDPKRFVVWLYTNAAKRPVSHEDLVRAIQEYSYPGVTRAVPRYFNSSSFRAEWLDRRNRLLTAIKCPVLIMQGYDSRTTPRELYENSRDYLPNSQHVEVAFLPGGHFWPAESPAETVDALHSLLALPIS</sequence>
<evidence type="ECO:0000256" key="1">
    <source>
        <dbReference type="ARBA" id="ARBA00022801"/>
    </source>
</evidence>
<dbReference type="Gene3D" id="3.40.50.1820">
    <property type="entry name" value="alpha/beta hydrolase"/>
    <property type="match status" value="1"/>
</dbReference>
<evidence type="ECO:0000313" key="4">
    <source>
        <dbReference type="EMBL" id="KAH8698736.1"/>
    </source>
</evidence>
<evidence type="ECO:0000313" key="5">
    <source>
        <dbReference type="Proteomes" id="UP001201262"/>
    </source>
</evidence>
<dbReference type="RefSeq" id="XP_046073200.1">
    <property type="nucleotide sequence ID" value="XM_046215911.1"/>
</dbReference>
<name>A0AAD4KY94_9EURO</name>
<comment type="caution">
    <text evidence="4">The sequence shown here is derived from an EMBL/GenBank/DDBJ whole genome shotgun (WGS) entry which is preliminary data.</text>
</comment>
<dbReference type="InterPro" id="IPR000639">
    <property type="entry name" value="Epox_hydrolase-like"/>
</dbReference>
<dbReference type="SUPFAM" id="SSF53474">
    <property type="entry name" value="alpha/beta-Hydrolases"/>
    <property type="match status" value="1"/>
</dbReference>
<keyword evidence="5" id="KW-1185">Reference proteome</keyword>
<reference evidence="4" key="1">
    <citation type="submission" date="2021-12" db="EMBL/GenBank/DDBJ databases">
        <title>Convergent genome expansion in fungi linked to evolution of root-endophyte symbiosis.</title>
        <authorList>
            <consortium name="DOE Joint Genome Institute"/>
            <person name="Ke Y.-H."/>
            <person name="Bonito G."/>
            <person name="Liao H.-L."/>
            <person name="Looney B."/>
            <person name="Rojas-Flechas A."/>
            <person name="Nash J."/>
            <person name="Hameed K."/>
            <person name="Schadt C."/>
            <person name="Martin F."/>
            <person name="Crous P.W."/>
            <person name="Miettinen O."/>
            <person name="Magnuson J.K."/>
            <person name="Labbe J."/>
            <person name="Jacobson D."/>
            <person name="Doktycz M.J."/>
            <person name="Veneault-Fourrey C."/>
            <person name="Kuo A."/>
            <person name="Mondo S."/>
            <person name="Calhoun S."/>
            <person name="Riley R."/>
            <person name="Ohm R."/>
            <person name="LaButti K."/>
            <person name="Andreopoulos B."/>
            <person name="Pangilinan J."/>
            <person name="Nolan M."/>
            <person name="Tritt A."/>
            <person name="Clum A."/>
            <person name="Lipzen A."/>
            <person name="Daum C."/>
            <person name="Barry K."/>
            <person name="Grigoriev I.V."/>
            <person name="Vilgalys R."/>
        </authorList>
    </citation>
    <scope>NUCLEOTIDE SEQUENCE</scope>
    <source>
        <strain evidence="4">PMI_201</strain>
    </source>
</reference>
<dbReference type="GO" id="GO:0016787">
    <property type="term" value="F:hydrolase activity"/>
    <property type="evidence" value="ECO:0007669"/>
    <property type="project" value="UniProtKB-KW"/>
</dbReference>
<keyword evidence="1 4" id="KW-0378">Hydrolase</keyword>
<gene>
    <name evidence="4" type="ORF">BGW36DRAFT_376655</name>
</gene>
<evidence type="ECO:0000256" key="2">
    <source>
        <dbReference type="ARBA" id="ARBA00038334"/>
    </source>
</evidence>
<dbReference type="InterPro" id="IPR029058">
    <property type="entry name" value="AB_hydrolase_fold"/>
</dbReference>
<feature type="domain" description="AB hydrolase-1" evidence="3">
    <location>
        <begin position="83"/>
        <end position="176"/>
    </location>
</feature>
<comment type="similarity">
    <text evidence="2">Belongs to the AB hydrolase superfamily. Epoxide hydrolase family.</text>
</comment>
<dbReference type="InterPro" id="IPR000073">
    <property type="entry name" value="AB_hydrolase_1"/>
</dbReference>
<organism evidence="4 5">
    <name type="scientific">Talaromyces proteolyticus</name>
    <dbReference type="NCBI Taxonomy" id="1131652"/>
    <lineage>
        <taxon>Eukaryota</taxon>
        <taxon>Fungi</taxon>
        <taxon>Dikarya</taxon>
        <taxon>Ascomycota</taxon>
        <taxon>Pezizomycotina</taxon>
        <taxon>Eurotiomycetes</taxon>
        <taxon>Eurotiomycetidae</taxon>
        <taxon>Eurotiales</taxon>
        <taxon>Trichocomaceae</taxon>
        <taxon>Talaromyces</taxon>
        <taxon>Talaromyces sect. Bacilispori</taxon>
    </lineage>
</organism>
<protein>
    <submittedName>
        <fullName evidence="4">Alpha/beta hydrolase</fullName>
    </submittedName>
</protein>
<proteinExistence type="inferred from homology"/>
<evidence type="ECO:0000259" key="3">
    <source>
        <dbReference type="Pfam" id="PF00561"/>
    </source>
</evidence>
<dbReference type="Proteomes" id="UP001201262">
    <property type="component" value="Unassembled WGS sequence"/>
</dbReference>
<dbReference type="PRINTS" id="PR00412">
    <property type="entry name" value="EPOXHYDRLASE"/>
</dbReference>
<dbReference type="GeneID" id="70246198"/>
<dbReference type="PANTHER" id="PTHR43329">
    <property type="entry name" value="EPOXIDE HYDROLASE"/>
    <property type="match status" value="1"/>
</dbReference>
<dbReference type="Pfam" id="PF00561">
    <property type="entry name" value="Abhydrolase_1"/>
    <property type="match status" value="1"/>
</dbReference>
<dbReference type="AlphaFoldDB" id="A0AAD4KY94"/>
<dbReference type="EMBL" id="JAJTJA010000005">
    <property type="protein sequence ID" value="KAH8698736.1"/>
    <property type="molecule type" value="Genomic_DNA"/>
</dbReference>